<comment type="caution">
    <text evidence="17">The sequence shown here is derived from an EMBL/GenBank/DDBJ whole genome shotgun (WGS) entry which is preliminary data.</text>
</comment>
<protein>
    <recommendedName>
        <fullName evidence="15">Enoyl-CoA delta isomerase 1, mitochondrial</fullName>
    </recommendedName>
    <alternativeName>
        <fullName evidence="16">3,2-trans-enoyl-CoA isomerase</fullName>
    </alternativeName>
</protein>
<keyword evidence="5" id="KW-0809">Transit peptide</keyword>
<dbReference type="GO" id="GO:0004165">
    <property type="term" value="F:delta(3)-delta(2)-enoyl-CoA isomerase activity"/>
    <property type="evidence" value="ECO:0007669"/>
    <property type="project" value="UniProtKB-EC"/>
</dbReference>
<dbReference type="Pfam" id="PF00378">
    <property type="entry name" value="ECH_1"/>
    <property type="match status" value="1"/>
</dbReference>
<comment type="catalytic activity">
    <reaction evidence="10">
        <text>(3Z)-decenoyl-CoA = (2E)-decenoyl-CoA</text>
        <dbReference type="Rhea" id="RHEA:77195"/>
        <dbReference type="ChEBI" id="CHEBI:61406"/>
        <dbReference type="ChEBI" id="CHEBI:195601"/>
    </reaction>
    <physiologicalReaction direction="left-to-right" evidence="10">
        <dbReference type="Rhea" id="RHEA:77196"/>
    </physiologicalReaction>
</comment>
<evidence type="ECO:0000256" key="15">
    <source>
        <dbReference type="ARBA" id="ARBA00068317"/>
    </source>
</evidence>
<keyword evidence="9 17" id="KW-0413">Isomerase</keyword>
<dbReference type="Gene3D" id="3.90.226.10">
    <property type="entry name" value="2-enoyl-CoA Hydratase, Chain A, domain 1"/>
    <property type="match status" value="1"/>
</dbReference>
<dbReference type="GO" id="GO:0005759">
    <property type="term" value="C:mitochondrial matrix"/>
    <property type="evidence" value="ECO:0007669"/>
    <property type="project" value="UniProtKB-SubCell"/>
</dbReference>
<evidence type="ECO:0000256" key="1">
    <source>
        <dbReference type="ARBA" id="ARBA00004305"/>
    </source>
</evidence>
<accession>A0A8T0E5P9</accession>
<evidence type="ECO:0000313" key="18">
    <source>
        <dbReference type="Proteomes" id="UP000807504"/>
    </source>
</evidence>
<dbReference type="GO" id="GO:0006635">
    <property type="term" value="P:fatty acid beta-oxidation"/>
    <property type="evidence" value="ECO:0007669"/>
    <property type="project" value="TreeGrafter"/>
</dbReference>
<evidence type="ECO:0000256" key="7">
    <source>
        <dbReference type="ARBA" id="ARBA00023098"/>
    </source>
</evidence>
<gene>
    <name evidence="17" type="ORF">HNY73_019644</name>
</gene>
<evidence type="ECO:0000256" key="10">
    <source>
        <dbReference type="ARBA" id="ARBA00050938"/>
    </source>
</evidence>
<evidence type="ECO:0000256" key="6">
    <source>
        <dbReference type="ARBA" id="ARBA00022990"/>
    </source>
</evidence>
<dbReference type="FunFam" id="3.90.226.10:FF:000034">
    <property type="entry name" value="Enoyl-CoA delta isomerase 1"/>
    <property type="match status" value="1"/>
</dbReference>
<keyword evidence="7" id="KW-0443">Lipid metabolism</keyword>
<evidence type="ECO:0000256" key="4">
    <source>
        <dbReference type="ARBA" id="ARBA00022832"/>
    </source>
</evidence>
<comment type="catalytic activity">
    <reaction evidence="13">
        <text>(3Z)-octenoyl-CoA = (2E)-octenoyl-CoA</text>
        <dbReference type="Rhea" id="RHEA:46044"/>
        <dbReference type="ChEBI" id="CHEBI:62242"/>
        <dbReference type="ChEBI" id="CHEBI:85640"/>
    </reaction>
    <physiologicalReaction direction="left-to-right" evidence="13">
        <dbReference type="Rhea" id="RHEA:46045"/>
    </physiologicalReaction>
</comment>
<keyword evidence="18" id="KW-1185">Reference proteome</keyword>
<dbReference type="InterPro" id="IPR029045">
    <property type="entry name" value="ClpP/crotonase-like_dom_sf"/>
</dbReference>
<keyword evidence="8" id="KW-0496">Mitochondrion</keyword>
<evidence type="ECO:0000256" key="8">
    <source>
        <dbReference type="ARBA" id="ARBA00023128"/>
    </source>
</evidence>
<evidence type="ECO:0000256" key="5">
    <source>
        <dbReference type="ARBA" id="ARBA00022946"/>
    </source>
</evidence>
<evidence type="ECO:0000256" key="16">
    <source>
        <dbReference type="ARBA" id="ARBA00083575"/>
    </source>
</evidence>
<comment type="catalytic activity">
    <reaction evidence="11">
        <text>(2E)-tetradecenoyl-CoA = (3Z)-tetradecenoyl-CoA</text>
        <dbReference type="Rhea" id="RHEA:29847"/>
        <dbReference type="ChEBI" id="CHEBI:61405"/>
        <dbReference type="ChEBI" id="CHEBI:61968"/>
    </reaction>
    <physiologicalReaction direction="right-to-left" evidence="11">
        <dbReference type="Rhea" id="RHEA:29849"/>
    </physiologicalReaction>
</comment>
<evidence type="ECO:0000256" key="11">
    <source>
        <dbReference type="ARBA" id="ARBA00051293"/>
    </source>
</evidence>
<evidence type="ECO:0000256" key="9">
    <source>
        <dbReference type="ARBA" id="ARBA00023235"/>
    </source>
</evidence>
<comment type="subcellular location">
    <subcellularLocation>
        <location evidence="1">Mitochondrion matrix</location>
    </subcellularLocation>
</comment>
<dbReference type="PANTHER" id="PTHR11941">
    <property type="entry name" value="ENOYL-COA HYDRATASE-RELATED"/>
    <property type="match status" value="1"/>
</dbReference>
<keyword evidence="4" id="KW-0276">Fatty acid metabolism</keyword>
<dbReference type="AlphaFoldDB" id="A0A8T0E5P9"/>
<dbReference type="EMBL" id="JABXBU010002230">
    <property type="protein sequence ID" value="KAF8766596.1"/>
    <property type="molecule type" value="Genomic_DNA"/>
</dbReference>
<evidence type="ECO:0000256" key="12">
    <source>
        <dbReference type="ARBA" id="ARBA00052376"/>
    </source>
</evidence>
<dbReference type="Gene3D" id="6.10.250.170">
    <property type="match status" value="1"/>
</dbReference>
<evidence type="ECO:0000256" key="13">
    <source>
        <dbReference type="ARBA" id="ARBA00052542"/>
    </source>
</evidence>
<evidence type="ECO:0000256" key="3">
    <source>
        <dbReference type="ARBA" id="ARBA00011233"/>
    </source>
</evidence>
<evidence type="ECO:0000256" key="2">
    <source>
        <dbReference type="ARBA" id="ARBA00005005"/>
    </source>
</evidence>
<keyword evidence="6" id="KW-0007">Acetylation</keyword>
<comment type="subunit">
    <text evidence="3">Homotrimer.</text>
</comment>
<dbReference type="PANTHER" id="PTHR11941:SF45">
    <property type="entry name" value="ENOYL-COA DELTA ISOMERASE 1, MITOCHONDRIAL"/>
    <property type="match status" value="1"/>
</dbReference>
<evidence type="ECO:0000313" key="17">
    <source>
        <dbReference type="EMBL" id="KAF8766596.1"/>
    </source>
</evidence>
<proteinExistence type="predicted"/>
<dbReference type="InterPro" id="IPR001753">
    <property type="entry name" value="Enoyl-CoA_hydra/iso"/>
</dbReference>
<comment type="function">
    <text evidence="14">Key enzyme of fatty acid beta-oxidation. Able to isomerize both 3-cis (3Z) and 3-trans (3E) double bonds into the 2-trans (2E) form in a range of enoyl-CoA species, with a preference for (3Z)-enoyl-CoAs over (3E)-enoyl-CoAs. The catalytic efficiency of this enzyme is not affected by the fatty acyl chain length.</text>
</comment>
<comment type="catalytic activity">
    <reaction evidence="12">
        <text>(3Z)-dodecenoyl-CoA = (2E)-dodecenoyl-CoA</text>
        <dbReference type="Rhea" id="RHEA:23716"/>
        <dbReference type="ChEBI" id="CHEBI:57330"/>
        <dbReference type="ChEBI" id="CHEBI:58543"/>
        <dbReference type="EC" id="5.3.3.8"/>
    </reaction>
    <physiologicalReaction direction="left-to-right" evidence="12">
        <dbReference type="Rhea" id="RHEA:23717"/>
    </physiologicalReaction>
</comment>
<comment type="pathway">
    <text evidence="2">Lipid metabolism; fatty acid beta-oxidation.</text>
</comment>
<reference evidence="17" key="2">
    <citation type="submission" date="2020-06" db="EMBL/GenBank/DDBJ databases">
        <authorList>
            <person name="Sheffer M."/>
        </authorList>
    </citation>
    <scope>NUCLEOTIDE SEQUENCE</scope>
</reference>
<reference evidence="17" key="1">
    <citation type="journal article" date="2020" name="bioRxiv">
        <title>Chromosome-level reference genome of the European wasp spider Argiope bruennichi: a resource for studies on range expansion and evolutionary adaptation.</title>
        <authorList>
            <person name="Sheffer M.M."/>
            <person name="Hoppe A."/>
            <person name="Krehenwinkel H."/>
            <person name="Uhl G."/>
            <person name="Kuss A.W."/>
            <person name="Jensen L."/>
            <person name="Jensen C."/>
            <person name="Gillespie R.G."/>
            <person name="Hoff K.J."/>
            <person name="Prost S."/>
        </authorList>
    </citation>
    <scope>NUCLEOTIDE SEQUENCE</scope>
</reference>
<dbReference type="Proteomes" id="UP000807504">
    <property type="component" value="Unassembled WGS sequence"/>
</dbReference>
<evidence type="ECO:0000256" key="14">
    <source>
        <dbReference type="ARBA" id="ARBA00056147"/>
    </source>
</evidence>
<sequence length="289" mass="32541">MLFKMRPFQIYGKLSAPKLNHLFKVGTYNCVRNLVNVIQDEKNGTARVMLQKPPVNSLSLEMLNELTSTIKDLEEKKLRGIIISSDSSRVFCAGLDITELYKPSEERLRIFWKAFQTFWKTLYSTPLVTVAAVNGHAPAGGCVMVLSCDHSIMVNSDVRIGLNESLLGFAAPKWVRLLLVNACKNRAAEHALKISKLFTPKEALDFGIVDELVDSSSDLLPKAEEALNQLSKVPALAFQKEKLSFRKPFVDDLISYEDQDTDDVVKVFLQDETQNIIGKYLENLKTKKK</sequence>
<dbReference type="SUPFAM" id="SSF52096">
    <property type="entry name" value="ClpP/crotonase"/>
    <property type="match status" value="1"/>
</dbReference>
<dbReference type="CDD" id="cd06558">
    <property type="entry name" value="crotonase-like"/>
    <property type="match status" value="1"/>
</dbReference>
<name>A0A8T0E5P9_ARGBR</name>
<organism evidence="17 18">
    <name type="scientific">Argiope bruennichi</name>
    <name type="common">Wasp spider</name>
    <name type="synonym">Aranea bruennichi</name>
    <dbReference type="NCBI Taxonomy" id="94029"/>
    <lineage>
        <taxon>Eukaryota</taxon>
        <taxon>Metazoa</taxon>
        <taxon>Ecdysozoa</taxon>
        <taxon>Arthropoda</taxon>
        <taxon>Chelicerata</taxon>
        <taxon>Arachnida</taxon>
        <taxon>Araneae</taxon>
        <taxon>Araneomorphae</taxon>
        <taxon>Entelegynae</taxon>
        <taxon>Araneoidea</taxon>
        <taxon>Araneidae</taxon>
        <taxon>Argiope</taxon>
    </lineage>
</organism>